<dbReference type="AlphaFoldDB" id="A0AAN7A8K0"/>
<sequence length="445" mass="49443">MDFQGAPTTVTMVRYDNVPPDNELLPAPIGYSNMAYASLEVSFHQLGFADYQLPGQTGRIDIYHTESISPCHSGNTMTFVVPPMIDCTFVPSFHASSAQAFVEPVMPMPLPLPLPLLLPKSTQIQPELVIKTNTLRVGNAEAVSAFHDGHLQLFEQRGCIILARILIRIISPTKKKLYPYAKGDSASLPWWPQRFGEGEDEKIPHVDPCYIPKTLRICLLIHLLRLVVEPPYRQHPEIQQVNLDIATLEAIIIEIISMWFQEDPRNAVKRLILEEIFHVAKAEASFKAGQINNRSVIHVWPAKTLRLKYRKRSTVYDPTANDFDLELPPNMSDLAPDPQFAAVRLSGSVPEVPLEAPPCPTQAGYGIPALADNAVTLPPLRLPMDMIQLPADVMPELYVDQSGGPMQYGYAADGEQQHPGMIYTPVGFSQCVMLGRMCMGSFLPG</sequence>
<dbReference type="PANTHER" id="PTHR36102:SF1">
    <property type="entry name" value="YDR124W-LIKE HELICAL BUNDLE DOMAIN-CONTAINING PROTEIN"/>
    <property type="match status" value="1"/>
</dbReference>
<proteinExistence type="predicted"/>
<gene>
    <name evidence="2" type="ORF">QBC36DRAFT_386802</name>
</gene>
<reference evidence="2" key="1">
    <citation type="journal article" date="2023" name="Mol. Phylogenet. Evol.">
        <title>Genome-scale phylogeny and comparative genomics of the fungal order Sordariales.</title>
        <authorList>
            <person name="Hensen N."/>
            <person name="Bonometti L."/>
            <person name="Westerberg I."/>
            <person name="Brannstrom I.O."/>
            <person name="Guillou S."/>
            <person name="Cros-Aarteil S."/>
            <person name="Calhoun S."/>
            <person name="Haridas S."/>
            <person name="Kuo A."/>
            <person name="Mondo S."/>
            <person name="Pangilinan J."/>
            <person name="Riley R."/>
            <person name="LaButti K."/>
            <person name="Andreopoulos B."/>
            <person name="Lipzen A."/>
            <person name="Chen C."/>
            <person name="Yan M."/>
            <person name="Daum C."/>
            <person name="Ng V."/>
            <person name="Clum A."/>
            <person name="Steindorff A."/>
            <person name="Ohm R.A."/>
            <person name="Martin F."/>
            <person name="Silar P."/>
            <person name="Natvig D.O."/>
            <person name="Lalanne C."/>
            <person name="Gautier V."/>
            <person name="Ament-Velasquez S.L."/>
            <person name="Kruys A."/>
            <person name="Hutchinson M.I."/>
            <person name="Powell A.J."/>
            <person name="Barry K."/>
            <person name="Miller A.N."/>
            <person name="Grigoriev I.V."/>
            <person name="Debuchy R."/>
            <person name="Gladieux P."/>
            <person name="Hiltunen Thoren M."/>
            <person name="Johannesson H."/>
        </authorList>
    </citation>
    <scope>NUCLEOTIDE SEQUENCE</scope>
    <source>
        <strain evidence="2">CBS 892.96</strain>
    </source>
</reference>
<dbReference type="Proteomes" id="UP001302321">
    <property type="component" value="Unassembled WGS sequence"/>
</dbReference>
<keyword evidence="3" id="KW-1185">Reference proteome</keyword>
<comment type="caution">
    <text evidence="2">The sequence shown here is derived from an EMBL/GenBank/DDBJ whole genome shotgun (WGS) entry which is preliminary data.</text>
</comment>
<dbReference type="EMBL" id="MU866169">
    <property type="protein sequence ID" value="KAK4177294.1"/>
    <property type="molecule type" value="Genomic_DNA"/>
</dbReference>
<dbReference type="InterPro" id="IPR021264">
    <property type="entry name" value="AFUB_079030/YDR124W-like"/>
</dbReference>
<dbReference type="PANTHER" id="PTHR36102">
    <property type="entry name" value="CHROMOSOME 10, WHOLE GENOME SHOTGUN SEQUENCE"/>
    <property type="match status" value="1"/>
</dbReference>
<evidence type="ECO:0000313" key="3">
    <source>
        <dbReference type="Proteomes" id="UP001302321"/>
    </source>
</evidence>
<evidence type="ECO:0000313" key="2">
    <source>
        <dbReference type="EMBL" id="KAK4177294.1"/>
    </source>
</evidence>
<dbReference type="Pfam" id="PF11001">
    <property type="entry name" value="AFUB_07903_YDR124W_hel"/>
    <property type="match status" value="1"/>
</dbReference>
<evidence type="ECO:0000259" key="1">
    <source>
        <dbReference type="Pfam" id="PF11001"/>
    </source>
</evidence>
<dbReference type="InterPro" id="IPR047092">
    <property type="entry name" value="AFUB_07903/YDR124W-like_hel"/>
</dbReference>
<feature type="domain" description="Subtelomeric hrmA-associated cluster protein AFUB-079030/YDR124W-like helical bundle" evidence="1">
    <location>
        <begin position="137"/>
        <end position="281"/>
    </location>
</feature>
<protein>
    <recommendedName>
        <fullName evidence="1">Subtelomeric hrmA-associated cluster protein AFUB-079030/YDR124W-like helical bundle domain-containing protein</fullName>
    </recommendedName>
</protein>
<reference evidence="2" key="2">
    <citation type="submission" date="2023-05" db="EMBL/GenBank/DDBJ databases">
        <authorList>
            <consortium name="Lawrence Berkeley National Laboratory"/>
            <person name="Steindorff A."/>
            <person name="Hensen N."/>
            <person name="Bonometti L."/>
            <person name="Westerberg I."/>
            <person name="Brannstrom I.O."/>
            <person name="Guillou S."/>
            <person name="Cros-Aarteil S."/>
            <person name="Calhoun S."/>
            <person name="Haridas S."/>
            <person name="Kuo A."/>
            <person name="Mondo S."/>
            <person name="Pangilinan J."/>
            <person name="Riley R."/>
            <person name="Labutti K."/>
            <person name="Andreopoulos B."/>
            <person name="Lipzen A."/>
            <person name="Chen C."/>
            <person name="Yanf M."/>
            <person name="Daum C."/>
            <person name="Ng V."/>
            <person name="Clum A."/>
            <person name="Ohm R."/>
            <person name="Martin F."/>
            <person name="Silar P."/>
            <person name="Natvig D."/>
            <person name="Lalanne C."/>
            <person name="Gautier V."/>
            <person name="Ament-Velasquez S.L."/>
            <person name="Kruys A."/>
            <person name="Hutchinson M.I."/>
            <person name="Powell A.J."/>
            <person name="Barry K."/>
            <person name="Miller A.N."/>
            <person name="Grigoriev I.V."/>
            <person name="Debuchy R."/>
            <person name="Gladieux P."/>
            <person name="Thoren M.H."/>
            <person name="Johannesson H."/>
        </authorList>
    </citation>
    <scope>NUCLEOTIDE SEQUENCE</scope>
    <source>
        <strain evidence="2">CBS 892.96</strain>
    </source>
</reference>
<organism evidence="2 3">
    <name type="scientific">Triangularia setosa</name>
    <dbReference type="NCBI Taxonomy" id="2587417"/>
    <lineage>
        <taxon>Eukaryota</taxon>
        <taxon>Fungi</taxon>
        <taxon>Dikarya</taxon>
        <taxon>Ascomycota</taxon>
        <taxon>Pezizomycotina</taxon>
        <taxon>Sordariomycetes</taxon>
        <taxon>Sordariomycetidae</taxon>
        <taxon>Sordariales</taxon>
        <taxon>Podosporaceae</taxon>
        <taxon>Triangularia</taxon>
    </lineage>
</organism>
<name>A0AAN7A8K0_9PEZI</name>
<accession>A0AAN7A8K0</accession>